<sequence>MFTLKIEALGEVALLAVVEGPDPVSDKEDGVAAVGCTYDDVQAVACYPVQATGAKGGSCHACHHNFVVDVVRLSHNNIVVNNKVVFVVSWHNKKRA</sequence>
<evidence type="ECO:0000313" key="2">
    <source>
        <dbReference type="Proteomes" id="UP000274139"/>
    </source>
</evidence>
<protein>
    <submittedName>
        <fullName evidence="1">Uncharacterized protein</fullName>
    </submittedName>
</protein>
<dbReference type="Proteomes" id="UP000274139">
    <property type="component" value="Unassembled WGS sequence"/>
</dbReference>
<keyword evidence="2" id="KW-1185">Reference proteome</keyword>
<dbReference type="AlphaFoldDB" id="A0A454JKW7"/>
<gene>
    <name evidence="1" type="ORF">EAY64_05460</name>
</gene>
<proteinExistence type="predicted"/>
<comment type="caution">
    <text evidence="1">The sequence shown here is derived from an EMBL/GenBank/DDBJ whole genome shotgun (WGS) entry which is preliminary data.</text>
</comment>
<dbReference type="EMBL" id="RFAR01000019">
    <property type="protein sequence ID" value="RMD00044.1"/>
    <property type="molecule type" value="Genomic_DNA"/>
</dbReference>
<name>A0A454JKW7_9NEIS</name>
<evidence type="ECO:0000313" key="1">
    <source>
        <dbReference type="EMBL" id="RMD00044.1"/>
    </source>
</evidence>
<organism evidence="1 2">
    <name type="scientific">Aquitalea palustris</name>
    <dbReference type="NCBI Taxonomy" id="2480983"/>
    <lineage>
        <taxon>Bacteria</taxon>
        <taxon>Pseudomonadati</taxon>
        <taxon>Pseudomonadota</taxon>
        <taxon>Betaproteobacteria</taxon>
        <taxon>Neisseriales</taxon>
        <taxon>Chromobacteriaceae</taxon>
        <taxon>Aquitalea</taxon>
    </lineage>
</organism>
<accession>A0A454JKW7</accession>
<reference evidence="1 2" key="1">
    <citation type="submission" date="2018-10" db="EMBL/GenBank/DDBJ databases">
        <title>Draft genome sequence of Aquitalea MWU14-2217 isolated from a wild cranberry bog in Provincetown, Massachusetts.</title>
        <authorList>
            <person name="Ebadzadsahrai G."/>
            <person name="Soby S."/>
        </authorList>
    </citation>
    <scope>NUCLEOTIDE SEQUENCE [LARGE SCALE GENOMIC DNA]</scope>
    <source>
        <strain evidence="1 2">MWU14-2217</strain>
    </source>
</reference>
<dbReference type="RefSeq" id="WP_103523775.1">
    <property type="nucleotide sequence ID" value="NZ_JAIZDC010000001.1"/>
</dbReference>